<dbReference type="OrthoDB" id="5801787at2"/>
<name>A0A516IQU6_9SPHN</name>
<proteinExistence type="predicted"/>
<dbReference type="RefSeq" id="WP_147493744.1">
    <property type="nucleotide sequence ID" value="NZ_CP041659.1"/>
</dbReference>
<dbReference type="AlphaFoldDB" id="A0A516IQU6"/>
<gene>
    <name evidence="2" type="ORF">FMM02_04505</name>
</gene>
<feature type="transmembrane region" description="Helical" evidence="1">
    <location>
        <begin position="92"/>
        <end position="111"/>
    </location>
</feature>
<evidence type="ECO:0008006" key="4">
    <source>
        <dbReference type="Google" id="ProtNLM"/>
    </source>
</evidence>
<reference evidence="2 3" key="1">
    <citation type="submission" date="2019-07" db="EMBL/GenBank/DDBJ databases">
        <title>Sphingomonas AE3 Genome sequencing and assembly.</title>
        <authorList>
            <person name="Kim H."/>
        </authorList>
    </citation>
    <scope>NUCLEOTIDE SEQUENCE [LARGE SCALE GENOMIC DNA]</scope>
    <source>
        <strain evidence="2 3">AE3</strain>
    </source>
</reference>
<dbReference type="EMBL" id="CP041659">
    <property type="protein sequence ID" value="QDP19290.1"/>
    <property type="molecule type" value="Genomic_DNA"/>
</dbReference>
<evidence type="ECO:0000313" key="2">
    <source>
        <dbReference type="EMBL" id="QDP19290.1"/>
    </source>
</evidence>
<dbReference type="Proteomes" id="UP000321857">
    <property type="component" value="Chromosome"/>
</dbReference>
<keyword evidence="1" id="KW-0472">Membrane</keyword>
<feature type="transmembrane region" description="Helical" evidence="1">
    <location>
        <begin position="64"/>
        <end position="85"/>
    </location>
</feature>
<dbReference type="KEGG" id="sxa:FMM02_04505"/>
<feature type="transmembrane region" description="Helical" evidence="1">
    <location>
        <begin position="12"/>
        <end position="34"/>
    </location>
</feature>
<evidence type="ECO:0000256" key="1">
    <source>
        <dbReference type="SAM" id="Phobius"/>
    </source>
</evidence>
<keyword evidence="1" id="KW-0812">Transmembrane</keyword>
<keyword evidence="1" id="KW-1133">Transmembrane helix</keyword>
<protein>
    <recommendedName>
        <fullName evidence="4">Sugar transporter</fullName>
    </recommendedName>
</protein>
<keyword evidence="3" id="KW-1185">Reference proteome</keyword>
<organism evidence="2 3">
    <name type="scientific">Sphingomonas xanthus</name>
    <dbReference type="NCBI Taxonomy" id="2594473"/>
    <lineage>
        <taxon>Bacteria</taxon>
        <taxon>Pseudomonadati</taxon>
        <taxon>Pseudomonadota</taxon>
        <taxon>Alphaproteobacteria</taxon>
        <taxon>Sphingomonadales</taxon>
        <taxon>Sphingomonadaceae</taxon>
        <taxon>Sphingomonas</taxon>
    </lineage>
</organism>
<sequence>MMDDMQHSKTPVHLWIVGGLALLWNAFGCLDYVMTKTRNLDYLQSMAPDADPAAMLAWVDGFPVYAQFGWGLGVWLGLAGAVLLLARHRWAVPALALSAVGAIIGLGYQIFFAPAPPAPMDEGAMTLMPWVIILISIALYAYAHRQRRAGVLQ</sequence>
<evidence type="ECO:0000313" key="3">
    <source>
        <dbReference type="Proteomes" id="UP000321857"/>
    </source>
</evidence>
<feature type="transmembrane region" description="Helical" evidence="1">
    <location>
        <begin position="123"/>
        <end position="143"/>
    </location>
</feature>
<accession>A0A516IQU6</accession>